<dbReference type="EMBL" id="UFXS01000001">
    <property type="protein sequence ID" value="STD55921.1"/>
    <property type="molecule type" value="Genomic_DNA"/>
</dbReference>
<dbReference type="PROSITE" id="PS51892">
    <property type="entry name" value="SUBTILASE"/>
    <property type="match status" value="1"/>
</dbReference>
<feature type="active site" description="Charge relay system" evidence="5">
    <location>
        <position position="6"/>
    </location>
</feature>
<accession>A0A376G7A6</accession>
<evidence type="ECO:0000259" key="6">
    <source>
        <dbReference type="Pfam" id="PF00082"/>
    </source>
</evidence>
<evidence type="ECO:0000313" key="7">
    <source>
        <dbReference type="EMBL" id="STD55921.1"/>
    </source>
</evidence>
<evidence type="ECO:0000256" key="4">
    <source>
        <dbReference type="ARBA" id="ARBA00022825"/>
    </source>
</evidence>
<organism evidence="7 8">
    <name type="scientific">Empedobacter falsenii</name>
    <dbReference type="NCBI Taxonomy" id="343874"/>
    <lineage>
        <taxon>Bacteria</taxon>
        <taxon>Pseudomonadati</taxon>
        <taxon>Bacteroidota</taxon>
        <taxon>Flavobacteriia</taxon>
        <taxon>Flavobacteriales</taxon>
        <taxon>Weeksellaceae</taxon>
        <taxon>Empedobacter</taxon>
    </lineage>
</organism>
<dbReference type="AlphaFoldDB" id="A0A376G7A6"/>
<feature type="active site" description="Charge relay system" evidence="5">
    <location>
        <position position="249"/>
    </location>
</feature>
<sequence>MICIIDSGISKNHIFNNLVNYQYNFTPIGSISPTYSHGTFVASRATFGDYIDDCLSSNILQPYCKFIDVQIFGKDVTGNELNPSEFHVRTVIETIVKRHYQECKVYNLSLGANDPISDFTFSEMSKLIDYLSKKYKILFVISSGNIDSPLGNYPLGHFTNSDSRITPPAESLLALTVGSIAKHDTQNSLSKKDELSPFSRIGPGSDYGIKPELVAHGGNLVSPYTFNPRVSSYGFSPCGTQINGNIGTSFSAPIVALYAQKLFDYYPDATHNLIKALLCHFTYSRNLTNNFSNNIKQHIGFGEPDIDGALESKEFNGVFIYEGELDDSHYQYIGFHIPVTLAENLESSLKVKITIVYDPQVDPDNEVEYSQARISASLFKNTSKGRKEVNIDSGSKYNLPWNPIIQFEKSFKSSYLTGEWFLRLRLYTRGNNINENYKQNYAVVIEIMDEESNTPVYNDILTEFKGIYQKIIVKLAA</sequence>
<evidence type="ECO:0000256" key="1">
    <source>
        <dbReference type="ARBA" id="ARBA00011073"/>
    </source>
</evidence>
<dbReference type="PANTHER" id="PTHR43806:SF11">
    <property type="entry name" value="CEREVISIN-RELATED"/>
    <property type="match status" value="1"/>
</dbReference>
<dbReference type="GO" id="GO:0006508">
    <property type="term" value="P:proteolysis"/>
    <property type="evidence" value="ECO:0007669"/>
    <property type="project" value="UniProtKB-KW"/>
</dbReference>
<dbReference type="InterPro" id="IPR050131">
    <property type="entry name" value="Peptidase_S8_subtilisin-like"/>
</dbReference>
<dbReference type="InterPro" id="IPR036852">
    <property type="entry name" value="Peptidase_S8/S53_dom_sf"/>
</dbReference>
<name>A0A376G7A6_9FLAO</name>
<evidence type="ECO:0000256" key="5">
    <source>
        <dbReference type="PROSITE-ProRule" id="PRU01240"/>
    </source>
</evidence>
<keyword evidence="4 5" id="KW-0720">Serine protease</keyword>
<keyword evidence="3 5" id="KW-0378">Hydrolase</keyword>
<dbReference type="GO" id="GO:0004252">
    <property type="term" value="F:serine-type endopeptidase activity"/>
    <property type="evidence" value="ECO:0007669"/>
    <property type="project" value="UniProtKB-UniRule"/>
</dbReference>
<dbReference type="Proteomes" id="UP000254737">
    <property type="component" value="Unassembled WGS sequence"/>
</dbReference>
<feature type="active site" description="Charge relay system" evidence="5">
    <location>
        <position position="37"/>
    </location>
</feature>
<gene>
    <name evidence="7" type="ORF">NCTC13456_01901</name>
</gene>
<dbReference type="InterPro" id="IPR034074">
    <property type="entry name" value="Y4bN_pept_dom"/>
</dbReference>
<dbReference type="SUPFAM" id="SSF52743">
    <property type="entry name" value="Subtilisin-like"/>
    <property type="match status" value="1"/>
</dbReference>
<proteinExistence type="inferred from homology"/>
<keyword evidence="2 5" id="KW-0645">Protease</keyword>
<reference evidence="7 8" key="1">
    <citation type="submission" date="2018-06" db="EMBL/GenBank/DDBJ databases">
        <authorList>
            <consortium name="Pathogen Informatics"/>
            <person name="Doyle S."/>
        </authorList>
    </citation>
    <scope>NUCLEOTIDE SEQUENCE [LARGE SCALE GENOMIC DNA]</scope>
    <source>
        <strain evidence="7 8">NCTC13456</strain>
    </source>
</reference>
<dbReference type="InterPro" id="IPR000209">
    <property type="entry name" value="Peptidase_S8/S53_dom"/>
</dbReference>
<evidence type="ECO:0000256" key="3">
    <source>
        <dbReference type="ARBA" id="ARBA00022801"/>
    </source>
</evidence>
<dbReference type="Gene3D" id="3.40.50.200">
    <property type="entry name" value="Peptidase S8/S53 domain"/>
    <property type="match status" value="1"/>
</dbReference>
<dbReference type="RefSeq" id="WP_115000170.1">
    <property type="nucleotide sequence ID" value="NZ_UFXS01000001.1"/>
</dbReference>
<feature type="domain" description="Peptidase S8/S53" evidence="6">
    <location>
        <begin position="2"/>
        <end position="302"/>
    </location>
</feature>
<dbReference type="Pfam" id="PF00082">
    <property type="entry name" value="Peptidase_S8"/>
    <property type="match status" value="1"/>
</dbReference>
<evidence type="ECO:0000256" key="2">
    <source>
        <dbReference type="ARBA" id="ARBA00022670"/>
    </source>
</evidence>
<dbReference type="CDD" id="cd04847">
    <property type="entry name" value="Peptidases_S8_Subtilisin_like_2"/>
    <property type="match status" value="1"/>
</dbReference>
<comment type="similarity">
    <text evidence="1 5">Belongs to the peptidase S8 family.</text>
</comment>
<dbReference type="PROSITE" id="PS00136">
    <property type="entry name" value="SUBTILASE_ASP"/>
    <property type="match status" value="1"/>
</dbReference>
<evidence type="ECO:0000313" key="8">
    <source>
        <dbReference type="Proteomes" id="UP000254737"/>
    </source>
</evidence>
<dbReference type="PANTHER" id="PTHR43806">
    <property type="entry name" value="PEPTIDASE S8"/>
    <property type="match status" value="1"/>
</dbReference>
<protein>
    <submittedName>
        <fullName evidence="7">Type VII secretion-associated serine protease mycosin</fullName>
    </submittedName>
</protein>
<dbReference type="InterPro" id="IPR023827">
    <property type="entry name" value="Peptidase_S8_Asp-AS"/>
</dbReference>